<accession>A0A1G5ZDW1</accession>
<keyword evidence="6" id="KW-0411">Iron-sulfur</keyword>
<evidence type="ECO:0000256" key="3">
    <source>
        <dbReference type="ARBA" id="ARBA00022691"/>
    </source>
</evidence>
<dbReference type="SFLD" id="SFLDG01067">
    <property type="entry name" value="SPASM/twitch_domain_containing"/>
    <property type="match status" value="1"/>
</dbReference>
<dbReference type="PANTHER" id="PTHR43273">
    <property type="entry name" value="ANAEROBIC SULFATASE-MATURATING ENZYME HOMOLOG ASLB-RELATED"/>
    <property type="match status" value="1"/>
</dbReference>
<dbReference type="InterPro" id="IPR007197">
    <property type="entry name" value="rSAM"/>
</dbReference>
<evidence type="ECO:0000313" key="10">
    <source>
        <dbReference type="Proteomes" id="UP000198588"/>
    </source>
</evidence>
<dbReference type="InterPro" id="IPR023867">
    <property type="entry name" value="Sulphatase_maturase_rSAM"/>
</dbReference>
<keyword evidence="2" id="KW-0004">4Fe-4S</keyword>
<dbReference type="NCBIfam" id="TIGR03942">
    <property type="entry name" value="sulfatase_rSAM"/>
    <property type="match status" value="1"/>
</dbReference>
<keyword evidence="5" id="KW-0408">Iron</keyword>
<organism evidence="9 10">
    <name type="scientific">Mesorhizobium qingshengii</name>
    <dbReference type="NCBI Taxonomy" id="1165689"/>
    <lineage>
        <taxon>Bacteria</taxon>
        <taxon>Pseudomonadati</taxon>
        <taxon>Pseudomonadota</taxon>
        <taxon>Alphaproteobacteria</taxon>
        <taxon>Hyphomicrobiales</taxon>
        <taxon>Phyllobacteriaceae</taxon>
        <taxon>Mesorhizobium</taxon>
    </lineage>
</organism>
<dbReference type="InterPro" id="IPR058240">
    <property type="entry name" value="rSAM_sf"/>
</dbReference>
<dbReference type="InterPro" id="IPR034491">
    <property type="entry name" value="Anaerob_Ser_sulfatase-maturase"/>
</dbReference>
<sequence>MAVADSISTNAPAAFHLLAKPTGATCNLDCTYCFFLSKEMLYPGSRFRMADDLLEVYIRQLLEAHHTPEVGINWQGGEPTLMGLDFFRRSVALAEKYKKPDQSLSYTIQTNGVLLDDAWCAFFKENGFLVGLSVDGPKTMHDAYRVNKGGRGSFDQVMRGFACLNTHGVEFNILCTVHAANGDHPLEVYRFFRDDLQARHIQFIPIVERAAAEDLPAANKGWGGRKNTGRKLYTQAGSSVTERSIEAEQFGRFLNAIFDEWVHLDVGKVFVQTFDVALGSWLGQHNLCVVSPTCGNSLALEHNGDLYSCDHFVEPEHLLGNIRDKSMAEMVASERQRKFGCAKFDTLPQYCRKCDVLFACYGDCPRNRFINTPDGEPGLNYLCAGYKLFYHHIDGPMKAMAKLVRQGRFADEIMRLHSGRAVDLVVNVDPHEACHCDGVSRSEDRHSTNLHGTGAVAR</sequence>
<evidence type="ECO:0000256" key="4">
    <source>
        <dbReference type="ARBA" id="ARBA00022723"/>
    </source>
</evidence>
<evidence type="ECO:0000256" key="1">
    <source>
        <dbReference type="ARBA" id="ARBA00001966"/>
    </source>
</evidence>
<keyword evidence="3" id="KW-0949">S-adenosyl-L-methionine</keyword>
<dbReference type="GO" id="GO:0016491">
    <property type="term" value="F:oxidoreductase activity"/>
    <property type="evidence" value="ECO:0007669"/>
    <property type="project" value="InterPro"/>
</dbReference>
<dbReference type="SFLD" id="SFLDG01072">
    <property type="entry name" value="dehydrogenase_like"/>
    <property type="match status" value="1"/>
</dbReference>
<evidence type="ECO:0000256" key="6">
    <source>
        <dbReference type="ARBA" id="ARBA00023014"/>
    </source>
</evidence>
<dbReference type="STRING" id="1165689.SAMN02927914_04806"/>
<protein>
    <recommendedName>
        <fullName evidence="8">Radical SAM core domain-containing protein</fullName>
    </recommendedName>
</protein>
<gene>
    <name evidence="9" type="ORF">SAMN02927914_04806</name>
</gene>
<dbReference type="InterPro" id="IPR047207">
    <property type="entry name" value="SPASM_anSME"/>
</dbReference>
<dbReference type="EMBL" id="FMXM01000017">
    <property type="protein sequence ID" value="SDA92715.1"/>
    <property type="molecule type" value="Genomic_DNA"/>
</dbReference>
<dbReference type="Proteomes" id="UP000198588">
    <property type="component" value="Unassembled WGS sequence"/>
</dbReference>
<evidence type="ECO:0000313" key="9">
    <source>
        <dbReference type="EMBL" id="SDA92715.1"/>
    </source>
</evidence>
<dbReference type="InterPro" id="IPR023885">
    <property type="entry name" value="4Fe4S-binding_SPASM_dom"/>
</dbReference>
<dbReference type="SFLD" id="SFLDS00029">
    <property type="entry name" value="Radical_SAM"/>
    <property type="match status" value="1"/>
</dbReference>
<reference evidence="9 10" key="1">
    <citation type="submission" date="2016-10" db="EMBL/GenBank/DDBJ databases">
        <authorList>
            <person name="de Groot N.N."/>
        </authorList>
    </citation>
    <scope>NUCLEOTIDE SEQUENCE [LARGE SCALE GENOMIC DNA]</scope>
    <source>
        <strain evidence="9 10">CGMCC 1.12097</strain>
    </source>
</reference>
<dbReference type="Pfam" id="PF04055">
    <property type="entry name" value="Radical_SAM"/>
    <property type="match status" value="1"/>
</dbReference>
<dbReference type="AlphaFoldDB" id="A0A1G5ZDW1"/>
<evidence type="ECO:0000256" key="5">
    <source>
        <dbReference type="ARBA" id="ARBA00023004"/>
    </source>
</evidence>
<dbReference type="SFLD" id="SFLDG01384">
    <property type="entry name" value="thioether_bond_formation_requi"/>
    <property type="match status" value="1"/>
</dbReference>
<dbReference type="GO" id="GO:0046872">
    <property type="term" value="F:metal ion binding"/>
    <property type="evidence" value="ECO:0007669"/>
    <property type="project" value="UniProtKB-KW"/>
</dbReference>
<keyword evidence="4" id="KW-0479">Metal-binding</keyword>
<dbReference type="SUPFAM" id="SSF102114">
    <property type="entry name" value="Radical SAM enzymes"/>
    <property type="match status" value="1"/>
</dbReference>
<comment type="cofactor">
    <cofactor evidence="1">
        <name>[4Fe-4S] cluster</name>
        <dbReference type="ChEBI" id="CHEBI:49883"/>
    </cofactor>
</comment>
<dbReference type="NCBIfam" id="TIGR04085">
    <property type="entry name" value="rSAM_more_4Fe4S"/>
    <property type="match status" value="1"/>
</dbReference>
<dbReference type="SFLD" id="SFLDG01386">
    <property type="entry name" value="main_SPASM_domain-containing"/>
    <property type="match status" value="1"/>
</dbReference>
<comment type="similarity">
    <text evidence="7">Belongs to the radical SAM superfamily. Anaerobic sulfatase-maturating enzyme family.</text>
</comment>
<dbReference type="InterPro" id="IPR013785">
    <property type="entry name" value="Aldolase_TIM"/>
</dbReference>
<proteinExistence type="inferred from homology"/>
<dbReference type="CDD" id="cd21120">
    <property type="entry name" value="SPASM_anSME"/>
    <property type="match status" value="1"/>
</dbReference>
<dbReference type="OrthoDB" id="9782387at2"/>
<dbReference type="Pfam" id="PF13186">
    <property type="entry name" value="SPASM"/>
    <property type="match status" value="1"/>
</dbReference>
<dbReference type="RefSeq" id="WP_091583125.1">
    <property type="nucleotide sequence ID" value="NZ_FMXM01000017.1"/>
</dbReference>
<name>A0A1G5ZDW1_9HYPH</name>
<dbReference type="SFLD" id="SFLDF00285">
    <property type="entry name" value="anaerobic_Ser-type_sulfatase-m"/>
    <property type="match status" value="1"/>
</dbReference>
<dbReference type="Gene3D" id="3.20.20.70">
    <property type="entry name" value="Aldolase class I"/>
    <property type="match status" value="1"/>
</dbReference>
<evidence type="ECO:0000256" key="2">
    <source>
        <dbReference type="ARBA" id="ARBA00022485"/>
    </source>
</evidence>
<dbReference type="CDD" id="cd01335">
    <property type="entry name" value="Radical_SAM"/>
    <property type="match status" value="1"/>
</dbReference>
<dbReference type="PANTHER" id="PTHR43273:SF3">
    <property type="entry name" value="ANAEROBIC SULFATASE-MATURATING ENZYME HOMOLOG ASLB-RELATED"/>
    <property type="match status" value="1"/>
</dbReference>
<evidence type="ECO:0000256" key="7">
    <source>
        <dbReference type="ARBA" id="ARBA00023601"/>
    </source>
</evidence>
<dbReference type="PROSITE" id="PS51918">
    <property type="entry name" value="RADICAL_SAM"/>
    <property type="match status" value="1"/>
</dbReference>
<dbReference type="GO" id="GO:0051539">
    <property type="term" value="F:4 iron, 4 sulfur cluster binding"/>
    <property type="evidence" value="ECO:0007669"/>
    <property type="project" value="UniProtKB-KW"/>
</dbReference>
<feature type="domain" description="Radical SAM core" evidence="8">
    <location>
        <begin position="8"/>
        <end position="235"/>
    </location>
</feature>
<evidence type="ECO:0000259" key="8">
    <source>
        <dbReference type="PROSITE" id="PS51918"/>
    </source>
</evidence>